<dbReference type="SUPFAM" id="SSF54849">
    <property type="entry name" value="GroEL-intermediate domain like"/>
    <property type="match status" value="1"/>
</dbReference>
<dbReference type="FunFam" id="3.50.7.10:FF:000005">
    <property type="entry name" value="T-complex protein 1 subunit gamma"/>
    <property type="match status" value="1"/>
</dbReference>
<comment type="caution">
    <text evidence="13">The sequence shown here is derived from an EMBL/GenBank/DDBJ whole genome shotgun (WGS) entry which is preliminary data.</text>
</comment>
<dbReference type="SUPFAM" id="SSF52029">
    <property type="entry name" value="GroEL apical domain-like"/>
    <property type="match status" value="1"/>
</dbReference>
<organism evidence="13 14">
    <name type="scientific">Apatococcus lobatus</name>
    <dbReference type="NCBI Taxonomy" id="904363"/>
    <lineage>
        <taxon>Eukaryota</taxon>
        <taxon>Viridiplantae</taxon>
        <taxon>Chlorophyta</taxon>
        <taxon>core chlorophytes</taxon>
        <taxon>Trebouxiophyceae</taxon>
        <taxon>Chlorellales</taxon>
        <taxon>Chlorellaceae</taxon>
        <taxon>Apatococcus</taxon>
    </lineage>
</organism>
<keyword evidence="5" id="KW-0963">Cytoplasm</keyword>
<dbReference type="PROSITE" id="PS00750">
    <property type="entry name" value="TCP1_1"/>
    <property type="match status" value="1"/>
</dbReference>
<dbReference type="Gene3D" id="1.10.560.10">
    <property type="entry name" value="GroEL-like equatorial domain"/>
    <property type="match status" value="1"/>
</dbReference>
<dbReference type="FunFam" id="1.10.560.10:FF:000085">
    <property type="entry name" value="T-complex protein 1 subunit gamma"/>
    <property type="match status" value="1"/>
</dbReference>
<dbReference type="GO" id="GO:0016887">
    <property type="term" value="F:ATP hydrolysis activity"/>
    <property type="evidence" value="ECO:0007669"/>
    <property type="project" value="InterPro"/>
</dbReference>
<dbReference type="NCBIfam" id="TIGR02344">
    <property type="entry name" value="chap_CCT_gamma"/>
    <property type="match status" value="1"/>
</dbReference>
<dbReference type="NCBIfam" id="NF041082">
    <property type="entry name" value="thermosome_alpha"/>
    <property type="match status" value="1"/>
</dbReference>
<comment type="function">
    <text evidence="9">Molecular chaperone; assists the folding of proteins upon ATP hydrolysis. Known to play a role, in vitro, in the folding of actin and tubulin.</text>
</comment>
<dbReference type="GO" id="GO:0005832">
    <property type="term" value="C:chaperonin-containing T-complex"/>
    <property type="evidence" value="ECO:0007669"/>
    <property type="project" value="UniProtKB-ARBA"/>
</dbReference>
<keyword evidence="14" id="KW-1185">Reference proteome</keyword>
<dbReference type="EMBL" id="JALJOS010000013">
    <property type="protein sequence ID" value="KAK9831827.1"/>
    <property type="molecule type" value="Genomic_DNA"/>
</dbReference>
<dbReference type="CDD" id="cd03337">
    <property type="entry name" value="TCP1_gamma"/>
    <property type="match status" value="1"/>
</dbReference>
<dbReference type="PROSITE" id="PS00995">
    <property type="entry name" value="TCP1_3"/>
    <property type="match status" value="1"/>
</dbReference>
<dbReference type="InterPro" id="IPR017998">
    <property type="entry name" value="Chaperone_TCP-1"/>
</dbReference>
<keyword evidence="7 10" id="KW-0067">ATP-binding</keyword>
<dbReference type="InterPro" id="IPR053374">
    <property type="entry name" value="TCP-1_chaperonin"/>
</dbReference>
<gene>
    <name evidence="13" type="ORF">WJX74_011062</name>
</gene>
<dbReference type="InterPro" id="IPR002194">
    <property type="entry name" value="Chaperonin_TCP-1_CS"/>
</dbReference>
<dbReference type="GO" id="GO:0005524">
    <property type="term" value="F:ATP binding"/>
    <property type="evidence" value="ECO:0007669"/>
    <property type="project" value="UniProtKB-KW"/>
</dbReference>
<feature type="region of interest" description="Disordered" evidence="12">
    <location>
        <begin position="532"/>
        <end position="561"/>
    </location>
</feature>
<dbReference type="PRINTS" id="PR00304">
    <property type="entry name" value="TCOMPLEXTCP1"/>
</dbReference>
<evidence type="ECO:0000256" key="10">
    <source>
        <dbReference type="RuleBase" id="RU004187"/>
    </source>
</evidence>
<dbReference type="PROSITE" id="PS00751">
    <property type="entry name" value="TCP1_2"/>
    <property type="match status" value="1"/>
</dbReference>
<evidence type="ECO:0000256" key="4">
    <source>
        <dbReference type="ARBA" id="ARBA00017187"/>
    </source>
</evidence>
<keyword evidence="6 10" id="KW-0547">Nucleotide-binding</keyword>
<evidence type="ECO:0000256" key="7">
    <source>
        <dbReference type="ARBA" id="ARBA00022840"/>
    </source>
</evidence>
<dbReference type="InterPro" id="IPR027410">
    <property type="entry name" value="TCP-1-like_intermed_sf"/>
</dbReference>
<dbReference type="GO" id="GO:0051082">
    <property type="term" value="F:unfolded protein binding"/>
    <property type="evidence" value="ECO:0007669"/>
    <property type="project" value="InterPro"/>
</dbReference>
<dbReference type="Gene3D" id="3.50.7.10">
    <property type="entry name" value="GroEL"/>
    <property type="match status" value="1"/>
</dbReference>
<dbReference type="GO" id="GO:0140662">
    <property type="term" value="F:ATP-dependent protein folding chaperone"/>
    <property type="evidence" value="ECO:0007669"/>
    <property type="project" value="InterPro"/>
</dbReference>
<evidence type="ECO:0000256" key="1">
    <source>
        <dbReference type="ARBA" id="ARBA00004496"/>
    </source>
</evidence>
<proteinExistence type="inferred from homology"/>
<name>A0AAW1RF24_9CHLO</name>
<dbReference type="InterPro" id="IPR027413">
    <property type="entry name" value="GROEL-like_equatorial_sf"/>
</dbReference>
<evidence type="ECO:0000256" key="9">
    <source>
        <dbReference type="ARBA" id="ARBA00024677"/>
    </source>
</evidence>
<dbReference type="InterPro" id="IPR012719">
    <property type="entry name" value="Chap_CCT_gamma"/>
</dbReference>
<evidence type="ECO:0000313" key="13">
    <source>
        <dbReference type="EMBL" id="KAK9831827.1"/>
    </source>
</evidence>
<dbReference type="Pfam" id="PF00118">
    <property type="entry name" value="Cpn60_TCP1"/>
    <property type="match status" value="1"/>
</dbReference>
<comment type="subcellular location">
    <subcellularLocation>
        <location evidence="1">Cytoplasm</location>
    </subcellularLocation>
</comment>
<evidence type="ECO:0000256" key="11">
    <source>
        <dbReference type="RuleBase" id="RU004191"/>
    </source>
</evidence>
<evidence type="ECO:0000256" key="8">
    <source>
        <dbReference type="ARBA" id="ARBA00023186"/>
    </source>
</evidence>
<sequence length="561" mass="61085">MQGPMGPMGGGVLMANTKRETGRKVQQGNIMAAKAVADIIRTTLGPRAMLKMLLDASGGIILTNDGNAILREIDVSHPAAKSMIELSRTQDEEVGDGTTSVIILAGEMLQMAEPHLGKGLHPTVICRGYVKALEEAVKLLDGLAFKIDIEKREEMLKIINSTIGTKFTQRFGNLMAELSLDAVKTVMVDLGNGQREINIKNYVKIEKLPGGALEDSKVLQGVMLQKDVVAPGRMKRRIQNPRILLMDCPIEYKKGENQTNVELMKEEDWAQLLKLEEDYIQTLCQDIAKHKPDVVVTEKGLSDLAMHFLTKAGISAIRRLRKTDNNRIARACGATIVHRAEEIRESDIGTGAGLFEVLKIGDEFFTFIVDCKQPRACSILLRGASKDVLNEVERNLHDAMGVARNVVRDPRLVPGGGAVEMALSRQLSERSSAVQGTEAGPFRAVGSALEVIPRTLAQNCGANVIRTLTKLRAKHAEQADCTFGIDGNTGSIVDMKELGVWEPLAVKAQTIMTAVESATLLLRIDDIVSGMSKREKPAPGQAKGPQTEDPDQVDSEQMIGE</sequence>
<dbReference type="PANTHER" id="PTHR11353">
    <property type="entry name" value="CHAPERONIN"/>
    <property type="match status" value="1"/>
</dbReference>
<evidence type="ECO:0000256" key="2">
    <source>
        <dbReference type="ARBA" id="ARBA00008020"/>
    </source>
</evidence>
<comment type="subunit">
    <text evidence="3">Heterooligomeric complex of about 850 to 900 kDa that forms two stacked rings, 12 to 16 nm in diameter.</text>
</comment>
<dbReference type="InterPro" id="IPR027409">
    <property type="entry name" value="GroEL-like_apical_dom_sf"/>
</dbReference>
<keyword evidence="8 10" id="KW-0143">Chaperone</keyword>
<dbReference type="SUPFAM" id="SSF48592">
    <property type="entry name" value="GroEL equatorial domain-like"/>
    <property type="match status" value="1"/>
</dbReference>
<comment type="similarity">
    <text evidence="2 10">Belongs to the TCP-1 chaperonin family.</text>
</comment>
<dbReference type="AlphaFoldDB" id="A0AAW1RF24"/>
<evidence type="ECO:0000256" key="5">
    <source>
        <dbReference type="ARBA" id="ARBA00022490"/>
    </source>
</evidence>
<dbReference type="NCBIfam" id="NF041083">
    <property type="entry name" value="thermosome_beta"/>
    <property type="match status" value="1"/>
</dbReference>
<reference evidence="13 14" key="1">
    <citation type="journal article" date="2024" name="Nat. Commun.">
        <title>Phylogenomics reveals the evolutionary origins of lichenization in chlorophyte algae.</title>
        <authorList>
            <person name="Puginier C."/>
            <person name="Libourel C."/>
            <person name="Otte J."/>
            <person name="Skaloud P."/>
            <person name="Haon M."/>
            <person name="Grisel S."/>
            <person name="Petersen M."/>
            <person name="Berrin J.G."/>
            <person name="Delaux P.M."/>
            <person name="Dal Grande F."/>
            <person name="Keller J."/>
        </authorList>
    </citation>
    <scope>NUCLEOTIDE SEQUENCE [LARGE SCALE GENOMIC DNA]</scope>
    <source>
        <strain evidence="13 14">SAG 2145</strain>
    </source>
</reference>
<dbReference type="Proteomes" id="UP001438707">
    <property type="component" value="Unassembled WGS sequence"/>
</dbReference>
<dbReference type="Gene3D" id="3.30.260.10">
    <property type="entry name" value="TCP-1-like chaperonin intermediate domain"/>
    <property type="match status" value="1"/>
</dbReference>
<dbReference type="FunFam" id="1.10.560.10:FF:000073">
    <property type="entry name" value="T-complex protein 1 subunit gamma"/>
    <property type="match status" value="1"/>
</dbReference>
<dbReference type="InterPro" id="IPR054827">
    <property type="entry name" value="thermosome_alpha"/>
</dbReference>
<accession>A0AAW1RF24</accession>
<evidence type="ECO:0000313" key="14">
    <source>
        <dbReference type="Proteomes" id="UP001438707"/>
    </source>
</evidence>
<evidence type="ECO:0000256" key="12">
    <source>
        <dbReference type="SAM" id="MobiDB-lite"/>
    </source>
</evidence>
<evidence type="ECO:0000256" key="3">
    <source>
        <dbReference type="ARBA" id="ARBA00011531"/>
    </source>
</evidence>
<evidence type="ECO:0000256" key="6">
    <source>
        <dbReference type="ARBA" id="ARBA00022741"/>
    </source>
</evidence>
<dbReference type="InterPro" id="IPR002423">
    <property type="entry name" value="Cpn60/GroEL/TCP-1"/>
</dbReference>
<protein>
    <recommendedName>
        <fullName evidence="4 11">T-complex protein 1 subunit gamma</fullName>
    </recommendedName>
</protein>